<sequence length="3044" mass="339432">MAKNDWIVAGLNNPEFNNDDFRNIADMSTGNTQLLDKDQYLKSNFIINNPAFRDDKGKFSESKFNDYYKKRVQDFGDFQEQEAYQGPAVDMFSIDRTANTPVQDIQFDIKRGVNPDRQAIGIEGVNVWSAPTLSKREIAKQNKVFNTATNKFEDYTVNDHALVSNPIEWFKDLFSDPLVFATYDEDGTHLDPLTGLVKEHKKGDAKLNNKGTYYYETLNGRSVLGKDVLSTFDTFTVDGKGINKYDFFDSNDIEKSVTGTVMKNITAIAPLFAGPVVAGVYASALIGREFSKTLPMLYGMATALTDSDTPSWINTLAAKASSATTSTSDYGKENAFSFENFGSLVTDVALQWGQQKAIASAFQKVKGAPNYIKEAEDNAKALYNVKRVTQGDSEELWQACVNKFLPAAQKKAEAAGQLGRDMSLAYMAIVSNTDVYSDALEHGASKKEAAAIALGSTIGMFSFDKYTGIGELFFDDATGDATKAARQALKNEFRNAQGAFKTINSTEAPAKNKLAQIIRKSADTSKKALSKFSEDLKYHTTSMSGKMLGEGLEEVGEELISDVSKSMYELAGAFGFDTSTTDVGAWDNAYERYVMSFLGGAVGGGVFYGKEVWDKGSFHKPKLDEDIATLIRNGHADELRKQLSIMNKENKTGNKSLSASDYEVTEDNKVVWKTTDDESASQSQAVMNLVNDRINSIEEILIGNRANLSDEELFDNMVLSEKRYNRYKEIAPLTNYYQDFTDILNNVVNDEMAYRKAGKTLDGTVGGNVVPNDTALNHLTEQQRELRAKNLESLRLKLEGSRLKMQEFLSGNTSLDYTRKLNFAMDSALHTPFLAVNKEEYLQKLYPGKTIDQLPEQEQMRFNAIQWPEYVQEQLKTRLTEAWDKFKEFEKNITPHLHALSEGTAEYKGNIANLTKLFTTKLLDSELLTKHYLTENDRVGEESDELYESRNKKMTDPITGELETDDAFEARKAARKEAIRLYNAGIDQGWADLVEQELQKVGYKVDPQTARKIRKSIPESGRLHTLFANVVDNLVSDPKLARLLSGLKYDLSNVDELMESIKEQELPKFITKLDNLFKKIQNIKITLKDGEQVDWDNIVKDNPEWYGYSLQELLDDIETNLEDPDAYTNIEALSEDSLRSLKAVVEEILQETPMDLSGVDAADIVTGETSGLKLKDKLLKAMEPELNSFLNDINVVVDTIKSNPLYQLQQKLNNSIINPIGELLKQVAEANGDDLPDVDRILDTIQDNFDNLEDIHQLQLDDTERASLEKARDYMKLLQVYLYAAATTPNSSYPVGHNRTANAFAESHADKLRTPWEKLPEIDSDYVALYMQSLNEYIQEADYWIALSDMNSINKIEKFARTDMALSKALWGVLAKLPRSFQYQGKTLDLLEGMDTIDSSALDSPTAQVPLYALERLVYKNINQFAANNGLTVAQLMEGSNLLETLIPGIGDVGGQKSSSITDVIDTDSVTDYDKMLYLMTIFSSDPSLFYGDLNKRVTAESLIAPVAVQEFSVRIAKASETESFRQMFAHARTLMPELEAYTLTNTVIVPGVAGSGKTQVIFKSIDSSHKDKKVFLAAPTAWQAATLQKAMERDSSMNFEDLMNAILGKDQWARVKAEYESKATKDGFDTEHMSMRTGSDGISKLHIKPDAFTFNDVDEAPAAIYIDEATHLSTLQAEIIDAYARKKGIQVFMCGDPTQMGHSDMDKGVQNIDEAAVFSVRTPSLTIALRDNNLQKYQNLNAIKAVLDLVIKSRLDDTVQDYKALFPTLENMYSVLNFRVYNGTELNGDMITQSIDDGTIAKLKEAVNAGKSIAFIGDDNSAHLRKLADAGVVIPKDNLLNLSTMQGQEFDYVLIDESFEKPVDTPTALWFLQKVYTLMSRSREASIFIDNGLSGIIGKNVISQSKSKAPSIKEGISRLVEKKREILNQLDYSPIEIAGLPTPSNKAPMQNPDLDFTDPDTRTDEETKEAVTTLASSDSSTAEKSVPVNLNEEELLKQYPIECYGDVTILSVDKVEDVTRKDKKGREHTNALWNISYDKEASELRNLQALLTVAEKRAGGTEAFWYSEKINLQKRLYNLKSTLLFGHKWPSGIVDSPFPNIIMQNFNKEDWEAGTYELEFRTPSSQDVPPVHGNLQEVGMDYNGQKIIANVVFKVKNKEGKTCKFDLGGINSPKTFMDSRGALKAKYAEALNNPKLDDATKDKLQKLHDGLEAATLAYENWFAQQVKTFNEKGSLSLDVTHSVHLSQSMWFKKRLRGDGSVSPIRLGGYINPDDLDKTDSKSLMLQNPDKVFSPVYTFTGNEADFYKLDSSIAGKAVIFVTSDTLLDSSKLLDEYLKQKADPENHTPRVRMIVLNNYGLSFSQLNNPKYLNAFKQQEEDRKPLRQNFTGLRMFASLWNARAALLKFNEAYAEWKNANGFTEEQVHALMQAEYMLYSGESEEKVDALLKSVNVTREHLKALAEFNNGTCKDIPMFRLGYSVNNNGFHLQEFSVKDSTAYTGLDKANLCVITPEKALQFTGLLHGVIMPICPGPKAGPLTRENTLGLKLTKPGPNGTTVEWEETEFINFEQANHRRTLSGLLNLDGSVLKIESTDDEGNKQSLAFAEGEHWSIIPMLISKLTRAVSAEQHSGTESGKTTTKLSYPTTTANGKQGEDKSIPLDLWVFIGPDGLLSPTSEDGEVDQSLFHVLDLVFHGTIEDIHRPVGDGKTLYTNPDGTKEVRSPLMQLTDAYFKKGFFVNPDITRKTSGTDASDVVGKVGHKGQMLFFELSINPALLTADVDMRSTGLQLSLGGLMEGVPTAVKVENAAGEEVVEEDLQEQFQKEHPVVSQAIDRLNRLRPGYVLPYADVSINEAIRDFNTLAANEFKTVLNMKSSHEALSYPYKITADEKMLPYKQYLEMKYPGAKVGIKDQDITLIMPDGKLYAVNKDNGELVLVDQVVPVKNTLSLFNDIYKGTTVGKAVENLLNSPEFIETSKENGVEDDKAVSFAEALHTAIELGNTLTDSDAPLKTMLEDILSNEDYAGVLDTLAELDQDLFDIIFLDC</sequence>
<dbReference type="InterPro" id="IPR027417">
    <property type="entry name" value="P-loop_NTPase"/>
</dbReference>
<keyword evidence="2" id="KW-0547">Nucleotide-binding</keyword>
<feature type="compositionally biased region" description="Polar residues" evidence="1">
    <location>
        <begin position="2627"/>
        <end position="2636"/>
    </location>
</feature>
<dbReference type="Pfam" id="PF13604">
    <property type="entry name" value="AAA_30"/>
    <property type="match status" value="1"/>
</dbReference>
<evidence type="ECO:0000313" key="2">
    <source>
        <dbReference type="EMBL" id="DAF63667.1"/>
    </source>
</evidence>
<proteinExistence type="predicted"/>
<feature type="region of interest" description="Disordered" evidence="1">
    <location>
        <begin position="1942"/>
        <end position="1966"/>
    </location>
</feature>
<organism evidence="2">
    <name type="scientific">Podoviridae sp. ctz6O13</name>
    <dbReference type="NCBI Taxonomy" id="2827757"/>
    <lineage>
        <taxon>Viruses</taxon>
        <taxon>Duplodnaviria</taxon>
        <taxon>Heunggongvirae</taxon>
        <taxon>Uroviricota</taxon>
        <taxon>Caudoviricetes</taxon>
    </lineage>
</organism>
<name>A0A8S5TKT5_9CAUD</name>
<dbReference type="SUPFAM" id="SSF52540">
    <property type="entry name" value="P-loop containing nucleoside triphosphate hydrolases"/>
    <property type="match status" value="1"/>
</dbReference>
<feature type="region of interest" description="Disordered" evidence="1">
    <location>
        <begin position="2627"/>
        <end position="2653"/>
    </location>
</feature>
<protein>
    <submittedName>
        <fullName evidence="2">Helicase</fullName>
    </submittedName>
</protein>
<keyword evidence="2" id="KW-0067">ATP-binding</keyword>
<keyword evidence="2" id="KW-0378">Hydrolase</keyword>
<dbReference type="Gene3D" id="3.40.50.300">
    <property type="entry name" value="P-loop containing nucleotide triphosphate hydrolases"/>
    <property type="match status" value="1"/>
</dbReference>
<keyword evidence="2" id="KW-0347">Helicase</keyword>
<dbReference type="EMBL" id="BK032843">
    <property type="protein sequence ID" value="DAF63667.1"/>
    <property type="molecule type" value="Genomic_DNA"/>
</dbReference>
<reference evidence="2" key="1">
    <citation type="journal article" date="2021" name="Proc. Natl. Acad. Sci. U.S.A.">
        <title>A Catalog of Tens of Thousands of Viruses from Human Metagenomes Reveals Hidden Associations with Chronic Diseases.</title>
        <authorList>
            <person name="Tisza M.J."/>
            <person name="Buck C.B."/>
        </authorList>
    </citation>
    <scope>NUCLEOTIDE SEQUENCE</scope>
    <source>
        <strain evidence="2">Ctz6O13</strain>
    </source>
</reference>
<accession>A0A8S5TKT5</accession>
<feature type="compositionally biased region" description="Low complexity" evidence="1">
    <location>
        <begin position="2637"/>
        <end position="2647"/>
    </location>
</feature>
<dbReference type="GO" id="GO:0004386">
    <property type="term" value="F:helicase activity"/>
    <property type="evidence" value="ECO:0007669"/>
    <property type="project" value="UniProtKB-KW"/>
</dbReference>
<evidence type="ECO:0000256" key="1">
    <source>
        <dbReference type="SAM" id="MobiDB-lite"/>
    </source>
</evidence>